<dbReference type="Pfam" id="PF08241">
    <property type="entry name" value="Methyltransf_11"/>
    <property type="match status" value="1"/>
</dbReference>
<dbReference type="InterPro" id="IPR013216">
    <property type="entry name" value="Methyltransf_11"/>
</dbReference>
<sequence>MNDEIEFKKYLTRGAYHWEQISAHPTRSNASAKARYQRCVALLEAGTGSLVDKQVLDVGCGDGVLSWLLVQRGAVCHGVDPSQIAVEYARKKHKAKGSRAQFSVSSGYDTKAAGGFYDAVVSSDVIEHVQDPNRLLQEILRVLKPGGTAVISTPVRLTEDPLDKMHVTEWFPCEFKAIISNVFPSAHYVYSHPMFWMEFMDRSKFHRAVINTLSLLWNPFFATGWRLYALQYAIVHKKQPTDQDPNDA</sequence>
<feature type="domain" description="Methyltransferase type 11" evidence="1">
    <location>
        <begin position="56"/>
        <end position="151"/>
    </location>
</feature>
<evidence type="ECO:0000313" key="3">
    <source>
        <dbReference type="Proteomes" id="UP000675880"/>
    </source>
</evidence>
<accession>A0ABM8RWQ4</accession>
<proteinExistence type="predicted"/>
<gene>
    <name evidence="2" type="ORF">NSPZN2_40503</name>
</gene>
<dbReference type="CDD" id="cd02440">
    <property type="entry name" value="AdoMet_MTases"/>
    <property type="match status" value="1"/>
</dbReference>
<comment type="caution">
    <text evidence="2">The sequence shown here is derived from an EMBL/GenBank/DDBJ whole genome shotgun (WGS) entry which is preliminary data.</text>
</comment>
<evidence type="ECO:0000259" key="1">
    <source>
        <dbReference type="Pfam" id="PF08241"/>
    </source>
</evidence>
<dbReference type="PANTHER" id="PTHR43861">
    <property type="entry name" value="TRANS-ACONITATE 2-METHYLTRANSFERASE-RELATED"/>
    <property type="match status" value="1"/>
</dbReference>
<dbReference type="Proteomes" id="UP000675880">
    <property type="component" value="Unassembled WGS sequence"/>
</dbReference>
<reference evidence="2 3" key="1">
    <citation type="submission" date="2021-02" db="EMBL/GenBank/DDBJ databases">
        <authorList>
            <person name="Han P."/>
        </authorList>
    </citation>
    <scope>NUCLEOTIDE SEQUENCE [LARGE SCALE GENOMIC DNA]</scope>
    <source>
        <strain evidence="2">Candidatus Nitrospira sp. ZN2</strain>
    </source>
</reference>
<dbReference type="SUPFAM" id="SSF53335">
    <property type="entry name" value="S-adenosyl-L-methionine-dependent methyltransferases"/>
    <property type="match status" value="1"/>
</dbReference>
<evidence type="ECO:0000313" key="2">
    <source>
        <dbReference type="EMBL" id="CAE6775610.1"/>
    </source>
</evidence>
<dbReference type="InterPro" id="IPR029063">
    <property type="entry name" value="SAM-dependent_MTases_sf"/>
</dbReference>
<dbReference type="RefSeq" id="WP_213043307.1">
    <property type="nucleotide sequence ID" value="NZ_CAJNBJ010000017.1"/>
</dbReference>
<keyword evidence="3" id="KW-1185">Reference proteome</keyword>
<organism evidence="2 3">
    <name type="scientific">Nitrospira defluvii</name>
    <dbReference type="NCBI Taxonomy" id="330214"/>
    <lineage>
        <taxon>Bacteria</taxon>
        <taxon>Pseudomonadati</taxon>
        <taxon>Nitrospirota</taxon>
        <taxon>Nitrospiria</taxon>
        <taxon>Nitrospirales</taxon>
        <taxon>Nitrospiraceae</taxon>
        <taxon>Nitrospira</taxon>
    </lineage>
</organism>
<name>A0ABM8RWQ4_9BACT</name>
<dbReference type="EMBL" id="CAJNBJ010000017">
    <property type="protein sequence ID" value="CAE6775610.1"/>
    <property type="molecule type" value="Genomic_DNA"/>
</dbReference>
<dbReference type="Gene3D" id="3.40.50.150">
    <property type="entry name" value="Vaccinia Virus protein VP39"/>
    <property type="match status" value="1"/>
</dbReference>
<protein>
    <submittedName>
        <fullName evidence="2">Glycosyltransferase</fullName>
    </submittedName>
</protein>